<dbReference type="Proteomes" id="UP000009375">
    <property type="component" value="Unassembled WGS sequence"/>
</dbReference>
<protein>
    <recommendedName>
        <fullName evidence="1">NERD domain-containing protein</fullName>
    </recommendedName>
</protein>
<dbReference type="InterPro" id="IPR011528">
    <property type="entry name" value="NERD"/>
</dbReference>
<dbReference type="Pfam" id="PF08378">
    <property type="entry name" value="NERD"/>
    <property type="match status" value="1"/>
</dbReference>
<name>D2EFR8_PARA4</name>
<reference evidence="2 3" key="1">
    <citation type="journal article" date="2010" name="Proc. Natl. Acad. Sci. U.S.A.">
        <title>Enigmatic, ultrasmall, uncultivated Archaea.</title>
        <authorList>
            <person name="Baker B.J."/>
            <person name="Comolli L.R."/>
            <person name="Dick G.J."/>
            <person name="Hauser L.J."/>
            <person name="Hyatt D."/>
            <person name="Dill B.D."/>
            <person name="Land M.L."/>
            <person name="Verberkmoes N.C."/>
            <person name="Hettich R.L."/>
            <person name="Banfield J.F."/>
        </authorList>
    </citation>
    <scope>NUCLEOTIDE SEQUENCE [LARGE SCALE GENOMIC DNA]</scope>
</reference>
<dbReference type="EMBL" id="GG730049">
    <property type="protein sequence ID" value="EEZ92761.1"/>
    <property type="molecule type" value="Genomic_DNA"/>
</dbReference>
<sequence>METVSKRTRQTSLEKLDYTLRRDVRFKTSRRSQIDFIAYDKQRRFFVDCKNHAYIPPEKEREFIKKQLNRAYNFIDKEKKDNIKEVVLLVTKNKTNSLLMHKPGEDKVLAVDISSLPVLLRSIDLYEDELFVF</sequence>
<dbReference type="SUPFAM" id="SSF52980">
    <property type="entry name" value="Restriction endonuclease-like"/>
    <property type="match status" value="1"/>
</dbReference>
<dbReference type="InterPro" id="IPR011335">
    <property type="entry name" value="Restrct_endonuc-II-like"/>
</dbReference>
<evidence type="ECO:0000313" key="3">
    <source>
        <dbReference type="Proteomes" id="UP000009375"/>
    </source>
</evidence>
<accession>D2EFR8</accession>
<dbReference type="AlphaFoldDB" id="D2EFR8"/>
<feature type="domain" description="NERD" evidence="1">
    <location>
        <begin position="13"/>
        <end position="77"/>
    </location>
</feature>
<proteinExistence type="predicted"/>
<gene>
    <name evidence="2" type="ORF">BJBARM4_0593</name>
</gene>
<evidence type="ECO:0000313" key="2">
    <source>
        <dbReference type="EMBL" id="EEZ92761.1"/>
    </source>
</evidence>
<evidence type="ECO:0000259" key="1">
    <source>
        <dbReference type="Pfam" id="PF08378"/>
    </source>
</evidence>
<organism evidence="2 3">
    <name type="scientific">Candidatus Parvarchaeum acidiphilum ARMAN-4</name>
    <dbReference type="NCBI Taxonomy" id="662760"/>
    <lineage>
        <taxon>Archaea</taxon>
        <taxon>Candidatus Parvarchaeota</taxon>
        <taxon>Candidatus Parvarchaeum</taxon>
    </lineage>
</organism>